<sequence>MLDSFRKASKSWLAKGLLGLLILSFGAWGIGDFLTGGGDAPPAITVGEVRVGTEDLRAEFNREVNALREQLGTSFTAEQAIQFGFLDRAIGRVVTEVTLSQTARDWGMVVPDTAVARVIRETPAFQGEDGGFDRARYERLLSLNGLTEATYTAGIRNDLMRATLTQPVVGGATAPRALVDALHRVRNESRRGDSVAVTIADVPPPGDGPDAAALEALYQDNLDAFTAPEYRAVTAIVLDVEDARALIEVSDTAIEEAYQARQDEFTLPERREVTQVRVADEATARAVVDAVRGGADLDAATAEAGAPAPEDLGEITPDTLPGDLGETVFSLAEGTVSDPVQSAFGWHVFRVRAVVTGGTQSLDDVRETLRADLENSRAGDALYDLSVQLDDALGGGATLEQAAESLALDLLTIDAVDRQGTAPDGTPVAALQETPRVLSAAFSAEAGETSLMQETDSGYFVLRVDSVTPPTPRPLDAVRDEVERLWTERQQARRALDIAERLHAAAGEGRTLAAAAEAEGLTVTPLPAVHRDGRAVDPASRPIPGQLVQALFDMDQGDLRVVKAGSAVHVVRLTEVTAGADDADARAALAEQVTADIADDLFVQFTDALSRQLGVTINRAVIEDAF</sequence>
<dbReference type="SUPFAM" id="SSF54534">
    <property type="entry name" value="FKBP-like"/>
    <property type="match status" value="1"/>
</dbReference>
<dbReference type="EMBL" id="JACIGK010000046">
    <property type="protein sequence ID" value="MBB4268052.1"/>
    <property type="molecule type" value="Genomic_DNA"/>
</dbReference>
<organism evidence="17 18">
    <name type="scientific">Roseospira visakhapatnamensis</name>
    <dbReference type="NCBI Taxonomy" id="390880"/>
    <lineage>
        <taxon>Bacteria</taxon>
        <taxon>Pseudomonadati</taxon>
        <taxon>Pseudomonadota</taxon>
        <taxon>Alphaproteobacteria</taxon>
        <taxon>Rhodospirillales</taxon>
        <taxon>Rhodospirillaceae</taxon>
        <taxon>Roseospira</taxon>
    </lineage>
</organism>
<evidence type="ECO:0000256" key="4">
    <source>
        <dbReference type="ARBA" id="ARBA00022519"/>
    </source>
</evidence>
<evidence type="ECO:0000256" key="15">
    <source>
        <dbReference type="SAM" id="Phobius"/>
    </source>
</evidence>
<evidence type="ECO:0000256" key="1">
    <source>
        <dbReference type="ARBA" id="ARBA00004382"/>
    </source>
</evidence>
<dbReference type="InterPro" id="IPR052029">
    <property type="entry name" value="PpiD_chaperone"/>
</dbReference>
<feature type="domain" description="PpiC" evidence="16">
    <location>
        <begin position="268"/>
        <end position="353"/>
    </location>
</feature>
<evidence type="ECO:0000256" key="2">
    <source>
        <dbReference type="ARBA" id="ARBA00018370"/>
    </source>
</evidence>
<evidence type="ECO:0000256" key="9">
    <source>
        <dbReference type="ARBA" id="ARBA00030642"/>
    </source>
</evidence>
<keyword evidence="5 15" id="KW-0812">Transmembrane</keyword>
<dbReference type="Gene3D" id="3.10.50.40">
    <property type="match status" value="1"/>
</dbReference>
<keyword evidence="8" id="KW-0143">Chaperone</keyword>
<feature type="transmembrane region" description="Helical" evidence="15">
    <location>
        <begin position="12"/>
        <end position="31"/>
    </location>
</feature>
<dbReference type="InterPro" id="IPR046357">
    <property type="entry name" value="PPIase_dom_sf"/>
</dbReference>
<evidence type="ECO:0000256" key="10">
    <source>
        <dbReference type="ARBA" id="ARBA00031484"/>
    </source>
</evidence>
<dbReference type="InterPro" id="IPR027304">
    <property type="entry name" value="Trigger_fact/SurA_dom_sf"/>
</dbReference>
<keyword evidence="18" id="KW-1185">Reference proteome</keyword>
<evidence type="ECO:0000256" key="14">
    <source>
        <dbReference type="PROSITE-ProRule" id="PRU00278"/>
    </source>
</evidence>
<proteinExistence type="inferred from homology"/>
<dbReference type="Pfam" id="PF13624">
    <property type="entry name" value="SurA_N_3"/>
    <property type="match status" value="1"/>
</dbReference>
<evidence type="ECO:0000256" key="11">
    <source>
        <dbReference type="ARBA" id="ARBA00038408"/>
    </source>
</evidence>
<dbReference type="PANTHER" id="PTHR47529">
    <property type="entry name" value="PEPTIDYL-PROLYL CIS-TRANS ISOMERASE D"/>
    <property type="match status" value="1"/>
</dbReference>
<dbReference type="PROSITE" id="PS50198">
    <property type="entry name" value="PPIC_PPIASE_2"/>
    <property type="match status" value="1"/>
</dbReference>
<keyword evidence="4" id="KW-0997">Cell inner membrane</keyword>
<keyword evidence="14" id="KW-0697">Rotamase</keyword>
<comment type="subcellular location">
    <subcellularLocation>
        <location evidence="1">Cell inner membrane</location>
        <topology evidence="1">Single-pass type II membrane protein</topology>
        <orientation evidence="1">Periplasmic side</orientation>
    </subcellularLocation>
</comment>
<keyword evidence="14 17" id="KW-0413">Isomerase</keyword>
<evidence type="ECO:0000256" key="6">
    <source>
        <dbReference type="ARBA" id="ARBA00022989"/>
    </source>
</evidence>
<dbReference type="Pfam" id="PF13145">
    <property type="entry name" value="Rotamase_2"/>
    <property type="match status" value="2"/>
</dbReference>
<keyword evidence="6 15" id="KW-1133">Transmembrane helix</keyword>
<accession>A0A7W6WBZ1</accession>
<dbReference type="SUPFAM" id="SSF109998">
    <property type="entry name" value="Triger factor/SurA peptide-binding domain-like"/>
    <property type="match status" value="1"/>
</dbReference>
<comment type="caution">
    <text evidence="17">The sequence shown here is derived from an EMBL/GenBank/DDBJ whole genome shotgun (WGS) entry which is preliminary data.</text>
</comment>
<evidence type="ECO:0000256" key="13">
    <source>
        <dbReference type="ARBA" id="ARBA00042775"/>
    </source>
</evidence>
<evidence type="ECO:0000256" key="7">
    <source>
        <dbReference type="ARBA" id="ARBA00023136"/>
    </source>
</evidence>
<evidence type="ECO:0000256" key="12">
    <source>
        <dbReference type="ARBA" id="ARBA00040743"/>
    </source>
</evidence>
<keyword evidence="3" id="KW-1003">Cell membrane</keyword>
<dbReference type="RefSeq" id="WP_184048550.1">
    <property type="nucleotide sequence ID" value="NZ_JACIGK010000046.1"/>
</dbReference>
<reference evidence="17 18" key="1">
    <citation type="submission" date="2020-08" db="EMBL/GenBank/DDBJ databases">
        <title>Genome sequencing of Purple Non-Sulfur Bacteria from various extreme environments.</title>
        <authorList>
            <person name="Mayer M."/>
        </authorList>
    </citation>
    <scope>NUCLEOTIDE SEQUENCE [LARGE SCALE GENOMIC DNA]</scope>
    <source>
        <strain evidence="17 18">JA131</strain>
    </source>
</reference>
<gene>
    <name evidence="17" type="ORF">GGD89_003706</name>
</gene>
<evidence type="ECO:0000259" key="16">
    <source>
        <dbReference type="PROSITE" id="PS50198"/>
    </source>
</evidence>
<dbReference type="GO" id="GO:0005886">
    <property type="term" value="C:plasma membrane"/>
    <property type="evidence" value="ECO:0007669"/>
    <property type="project" value="UniProtKB-SubCell"/>
</dbReference>
<evidence type="ECO:0000256" key="5">
    <source>
        <dbReference type="ARBA" id="ARBA00022692"/>
    </source>
</evidence>
<evidence type="ECO:0000256" key="3">
    <source>
        <dbReference type="ARBA" id="ARBA00022475"/>
    </source>
</evidence>
<name>A0A7W6WBZ1_9PROT</name>
<dbReference type="Proteomes" id="UP000554286">
    <property type="component" value="Unassembled WGS sequence"/>
</dbReference>
<dbReference type="AlphaFoldDB" id="A0A7W6WBZ1"/>
<comment type="similarity">
    <text evidence="11">Belongs to the PpiD chaperone family.</text>
</comment>
<evidence type="ECO:0000313" key="17">
    <source>
        <dbReference type="EMBL" id="MBB4268052.1"/>
    </source>
</evidence>
<evidence type="ECO:0000256" key="8">
    <source>
        <dbReference type="ARBA" id="ARBA00023186"/>
    </source>
</evidence>
<dbReference type="InterPro" id="IPR000297">
    <property type="entry name" value="PPIase_PpiC"/>
</dbReference>
<keyword evidence="7 15" id="KW-0472">Membrane</keyword>
<dbReference type="GO" id="GO:0003755">
    <property type="term" value="F:peptidyl-prolyl cis-trans isomerase activity"/>
    <property type="evidence" value="ECO:0007669"/>
    <property type="project" value="UniProtKB-KW"/>
</dbReference>
<evidence type="ECO:0000313" key="18">
    <source>
        <dbReference type="Proteomes" id="UP000554286"/>
    </source>
</evidence>
<dbReference type="PANTHER" id="PTHR47529:SF1">
    <property type="entry name" value="PERIPLASMIC CHAPERONE PPID"/>
    <property type="match status" value="1"/>
</dbReference>
<protein>
    <recommendedName>
        <fullName evidence="2">Parvulin-like PPIase</fullName>
    </recommendedName>
    <alternativeName>
        <fullName evidence="9">Peptidyl-prolyl cis-trans isomerase plp</fullName>
    </alternativeName>
    <alternativeName>
        <fullName evidence="12">Periplasmic chaperone PpiD</fullName>
    </alternativeName>
    <alternativeName>
        <fullName evidence="13">Periplasmic folding chaperone</fullName>
    </alternativeName>
    <alternativeName>
        <fullName evidence="10">Rotamase plp</fullName>
    </alternativeName>
</protein>